<organism evidence="2 3">
    <name type="scientific">Volvox africanus</name>
    <dbReference type="NCBI Taxonomy" id="51714"/>
    <lineage>
        <taxon>Eukaryota</taxon>
        <taxon>Viridiplantae</taxon>
        <taxon>Chlorophyta</taxon>
        <taxon>core chlorophytes</taxon>
        <taxon>Chlorophyceae</taxon>
        <taxon>CS clade</taxon>
        <taxon>Chlamydomonadales</taxon>
        <taxon>Volvocaceae</taxon>
        <taxon>Volvox</taxon>
    </lineage>
</organism>
<keyword evidence="1" id="KW-0812">Transmembrane</keyword>
<evidence type="ECO:0000256" key="1">
    <source>
        <dbReference type="SAM" id="Phobius"/>
    </source>
</evidence>
<evidence type="ECO:0000313" key="3">
    <source>
        <dbReference type="Proteomes" id="UP001165090"/>
    </source>
</evidence>
<gene>
    <name evidence="2" type="ORF">VaNZ11_014947</name>
</gene>
<evidence type="ECO:0000313" key="2">
    <source>
        <dbReference type="EMBL" id="GLI70138.1"/>
    </source>
</evidence>
<keyword evidence="1" id="KW-0472">Membrane</keyword>
<comment type="caution">
    <text evidence="2">The sequence shown here is derived from an EMBL/GenBank/DDBJ whole genome shotgun (WGS) entry which is preliminary data.</text>
</comment>
<feature type="transmembrane region" description="Helical" evidence="1">
    <location>
        <begin position="85"/>
        <end position="105"/>
    </location>
</feature>
<keyword evidence="3" id="KW-1185">Reference proteome</keyword>
<dbReference type="Proteomes" id="UP001165090">
    <property type="component" value="Unassembled WGS sequence"/>
</dbReference>
<sequence length="111" mass="12727">MHKCYISFWLKEFERRFNGFDGTVISPYARVFSVSSGLQIPCWRSRYLLAVAVAVSQYSAATRHPRHPAGLLGLLDTTQLTAMSLGRLAVAFWMFFYKFLLFITLPEIAEK</sequence>
<protein>
    <submittedName>
        <fullName evidence="2">Uncharacterized protein</fullName>
    </submittedName>
</protein>
<name>A0ABQ5SKX4_9CHLO</name>
<proteinExistence type="predicted"/>
<accession>A0ABQ5SKX4</accession>
<dbReference type="EMBL" id="BSDZ01000089">
    <property type="protein sequence ID" value="GLI70138.1"/>
    <property type="molecule type" value="Genomic_DNA"/>
</dbReference>
<reference evidence="2 3" key="1">
    <citation type="journal article" date="2023" name="IScience">
        <title>Expanded male sex-determining region conserved during the evolution of homothallism in the green alga Volvox.</title>
        <authorList>
            <person name="Yamamoto K."/>
            <person name="Matsuzaki R."/>
            <person name="Mahakham W."/>
            <person name="Heman W."/>
            <person name="Sekimoto H."/>
            <person name="Kawachi M."/>
            <person name="Minakuchi Y."/>
            <person name="Toyoda A."/>
            <person name="Nozaki H."/>
        </authorList>
    </citation>
    <scope>NUCLEOTIDE SEQUENCE [LARGE SCALE GENOMIC DNA]</scope>
    <source>
        <strain evidence="2 3">NIES-4468</strain>
    </source>
</reference>
<keyword evidence="1" id="KW-1133">Transmembrane helix</keyword>